<evidence type="ECO:0000313" key="4">
    <source>
        <dbReference type="Proteomes" id="UP000242180"/>
    </source>
</evidence>
<dbReference type="AlphaFoldDB" id="A0A1X2HI21"/>
<dbReference type="GO" id="GO:0003700">
    <property type="term" value="F:DNA-binding transcription factor activity"/>
    <property type="evidence" value="ECO:0007669"/>
    <property type="project" value="InterPro"/>
</dbReference>
<dbReference type="STRING" id="13706.A0A1X2HI21"/>
<dbReference type="Proteomes" id="UP000242180">
    <property type="component" value="Unassembled WGS sequence"/>
</dbReference>
<gene>
    <name evidence="3" type="ORF">BCR43DRAFT_488061</name>
</gene>
<comment type="caution">
    <text evidence="3">The sequence shown here is derived from an EMBL/GenBank/DDBJ whole genome shotgun (WGS) entry which is preliminary data.</text>
</comment>
<dbReference type="InterPro" id="IPR004827">
    <property type="entry name" value="bZIP"/>
</dbReference>
<dbReference type="EMBL" id="MCGN01000003">
    <property type="protein sequence ID" value="ORY98731.1"/>
    <property type="molecule type" value="Genomic_DNA"/>
</dbReference>
<dbReference type="InParanoid" id="A0A1X2HI21"/>
<feature type="region of interest" description="Disordered" evidence="1">
    <location>
        <begin position="117"/>
        <end position="144"/>
    </location>
</feature>
<evidence type="ECO:0000313" key="3">
    <source>
        <dbReference type="EMBL" id="ORY98731.1"/>
    </source>
</evidence>
<name>A0A1X2HI21_SYNRA</name>
<feature type="region of interest" description="Disordered" evidence="1">
    <location>
        <begin position="25"/>
        <end position="91"/>
    </location>
</feature>
<dbReference type="Gene3D" id="1.20.5.170">
    <property type="match status" value="1"/>
</dbReference>
<accession>A0A1X2HI21</accession>
<organism evidence="3 4">
    <name type="scientific">Syncephalastrum racemosum</name>
    <name type="common">Filamentous fungus</name>
    <dbReference type="NCBI Taxonomy" id="13706"/>
    <lineage>
        <taxon>Eukaryota</taxon>
        <taxon>Fungi</taxon>
        <taxon>Fungi incertae sedis</taxon>
        <taxon>Mucoromycota</taxon>
        <taxon>Mucoromycotina</taxon>
        <taxon>Mucoromycetes</taxon>
        <taxon>Mucorales</taxon>
        <taxon>Syncephalastraceae</taxon>
        <taxon>Syncephalastrum</taxon>
    </lineage>
</organism>
<dbReference type="OMA" id="CRSLEWT"/>
<dbReference type="PROSITE" id="PS00036">
    <property type="entry name" value="BZIP_BASIC"/>
    <property type="match status" value="1"/>
</dbReference>
<feature type="compositionally biased region" description="Basic and acidic residues" evidence="1">
    <location>
        <begin position="80"/>
        <end position="91"/>
    </location>
</feature>
<dbReference type="Pfam" id="PF07716">
    <property type="entry name" value="bZIP_2"/>
    <property type="match status" value="1"/>
</dbReference>
<dbReference type="OrthoDB" id="2247093at2759"/>
<dbReference type="InterPro" id="IPR046347">
    <property type="entry name" value="bZIP_sf"/>
</dbReference>
<protein>
    <recommendedName>
        <fullName evidence="2">BZIP domain-containing protein</fullName>
    </recommendedName>
</protein>
<feature type="compositionally biased region" description="Low complexity" evidence="1">
    <location>
        <begin position="123"/>
        <end position="135"/>
    </location>
</feature>
<sequence length="185" mass="20796">MILPKPSSPPSAAAATESMTTVVSSAVYHTTPPSPPHQSHQSLHHHYTYHPSGPSSSEQILAEKRRRNAGASSRFRERRKQRERDLQDRCRSLEWTVRQLQSALRQHDPAHPLLLLKSDTETSPSSPSSPGSSSGTLNDRVSQLECMMTRFRQEKETDAQKLSELEQENRYLKSLLVPAQRSSST</sequence>
<feature type="compositionally biased region" description="Low complexity" evidence="1">
    <location>
        <begin position="25"/>
        <end position="41"/>
    </location>
</feature>
<reference evidence="3 4" key="1">
    <citation type="submission" date="2016-07" db="EMBL/GenBank/DDBJ databases">
        <title>Pervasive Adenine N6-methylation of Active Genes in Fungi.</title>
        <authorList>
            <consortium name="DOE Joint Genome Institute"/>
            <person name="Mondo S.J."/>
            <person name="Dannebaum R.O."/>
            <person name="Kuo R.C."/>
            <person name="Labutti K."/>
            <person name="Haridas S."/>
            <person name="Kuo A."/>
            <person name="Salamov A."/>
            <person name="Ahrendt S.R."/>
            <person name="Lipzen A."/>
            <person name="Sullivan W."/>
            <person name="Andreopoulos W.B."/>
            <person name="Clum A."/>
            <person name="Lindquist E."/>
            <person name="Daum C."/>
            <person name="Ramamoorthy G.K."/>
            <person name="Gryganskyi A."/>
            <person name="Culley D."/>
            <person name="Magnuson J.K."/>
            <person name="James T.Y."/>
            <person name="O'Malley M.A."/>
            <person name="Stajich J.E."/>
            <person name="Spatafora J.W."/>
            <person name="Visel A."/>
            <person name="Grigoriev I.V."/>
        </authorList>
    </citation>
    <scope>NUCLEOTIDE SEQUENCE [LARGE SCALE GENOMIC DNA]</scope>
    <source>
        <strain evidence="3 4">NRRL 2496</strain>
    </source>
</reference>
<evidence type="ECO:0000259" key="2">
    <source>
        <dbReference type="PROSITE" id="PS00036"/>
    </source>
</evidence>
<dbReference type="SUPFAM" id="SSF57959">
    <property type="entry name" value="Leucine zipper domain"/>
    <property type="match status" value="1"/>
</dbReference>
<feature type="domain" description="BZIP" evidence="2">
    <location>
        <begin position="64"/>
        <end position="78"/>
    </location>
</feature>
<keyword evidence="4" id="KW-1185">Reference proteome</keyword>
<proteinExistence type="predicted"/>
<evidence type="ECO:0000256" key="1">
    <source>
        <dbReference type="SAM" id="MobiDB-lite"/>
    </source>
</evidence>